<evidence type="ECO:0008006" key="5">
    <source>
        <dbReference type="Google" id="ProtNLM"/>
    </source>
</evidence>
<dbReference type="EMBL" id="JACBZD010000001">
    <property type="protein sequence ID" value="NYI03325.1"/>
    <property type="molecule type" value="Genomic_DNA"/>
</dbReference>
<comment type="caution">
    <text evidence="3">The sequence shown here is derived from an EMBL/GenBank/DDBJ whole genome shotgun (WGS) entry which is preliminary data.</text>
</comment>
<organism evidence="3 4">
    <name type="scientific">Allostreptomyces psammosilenae</name>
    <dbReference type="NCBI Taxonomy" id="1892865"/>
    <lineage>
        <taxon>Bacteria</taxon>
        <taxon>Bacillati</taxon>
        <taxon>Actinomycetota</taxon>
        <taxon>Actinomycetes</taxon>
        <taxon>Kitasatosporales</taxon>
        <taxon>Streptomycetaceae</taxon>
        <taxon>Allostreptomyces</taxon>
    </lineage>
</organism>
<proteinExistence type="predicted"/>
<dbReference type="AlphaFoldDB" id="A0A852ZNR4"/>
<evidence type="ECO:0000313" key="4">
    <source>
        <dbReference type="Proteomes" id="UP000567795"/>
    </source>
</evidence>
<feature type="region of interest" description="Disordered" evidence="1">
    <location>
        <begin position="94"/>
        <end position="147"/>
    </location>
</feature>
<dbReference type="Proteomes" id="UP000567795">
    <property type="component" value="Unassembled WGS sequence"/>
</dbReference>
<keyword evidence="2" id="KW-0472">Membrane</keyword>
<gene>
    <name evidence="3" type="ORF">FHU37_000268</name>
</gene>
<feature type="transmembrane region" description="Helical" evidence="2">
    <location>
        <begin position="55"/>
        <end position="74"/>
    </location>
</feature>
<keyword evidence="4" id="KW-1185">Reference proteome</keyword>
<protein>
    <recommendedName>
        <fullName evidence="5">DUF3099 domain-containing protein</fullName>
    </recommendedName>
</protein>
<accession>A0A852ZNR4</accession>
<evidence type="ECO:0000256" key="1">
    <source>
        <dbReference type="SAM" id="MobiDB-lite"/>
    </source>
</evidence>
<keyword evidence="2" id="KW-0812">Transmembrane</keyword>
<name>A0A852ZNR4_9ACTN</name>
<dbReference type="InterPro" id="IPR021449">
    <property type="entry name" value="DUF3099"/>
</dbReference>
<feature type="compositionally biased region" description="Basic and acidic residues" evidence="1">
    <location>
        <begin position="137"/>
        <end position="147"/>
    </location>
</feature>
<dbReference type="RefSeq" id="WP_179812394.1">
    <property type="nucleotide sequence ID" value="NZ_JACBZD010000001.1"/>
</dbReference>
<reference evidence="3 4" key="1">
    <citation type="submission" date="2020-07" db="EMBL/GenBank/DDBJ databases">
        <title>Sequencing the genomes of 1000 actinobacteria strains.</title>
        <authorList>
            <person name="Klenk H.-P."/>
        </authorList>
    </citation>
    <scope>NUCLEOTIDE SEQUENCE [LARGE SCALE GENOMIC DNA]</scope>
    <source>
        <strain evidence="3 4">DSM 42178</strain>
    </source>
</reference>
<evidence type="ECO:0000313" key="3">
    <source>
        <dbReference type="EMBL" id="NYI03325.1"/>
    </source>
</evidence>
<sequence length="147" mass="15738">MFRRKPAGEVHRITGARAGLTEDVHGRERRYLISMLIRTACVVATALLWNVSLPLALVALLGGTVLPYVAVVIANGGRESAPGLPEAVVDASATHALEAADQPESEPEREAPAAGGETAPQGTWRDSEGHLVVPAEQWERITSERDR</sequence>
<dbReference type="Pfam" id="PF11298">
    <property type="entry name" value="DUF3099"/>
    <property type="match status" value="1"/>
</dbReference>
<keyword evidence="2" id="KW-1133">Transmembrane helix</keyword>
<evidence type="ECO:0000256" key="2">
    <source>
        <dbReference type="SAM" id="Phobius"/>
    </source>
</evidence>